<organism evidence="7 8">
    <name type="scientific">Homoserinimonas hongtaonis</name>
    <dbReference type="NCBI Taxonomy" id="2079791"/>
    <lineage>
        <taxon>Bacteria</taxon>
        <taxon>Bacillati</taxon>
        <taxon>Actinomycetota</taxon>
        <taxon>Actinomycetes</taxon>
        <taxon>Micrococcales</taxon>
        <taxon>Microbacteriaceae</taxon>
        <taxon>Homoserinimonas</taxon>
    </lineage>
</organism>
<proteinExistence type="predicted"/>
<comment type="cofactor">
    <cofactor evidence="1">
        <name>FAD</name>
        <dbReference type="ChEBI" id="CHEBI:57692"/>
    </cofactor>
</comment>
<keyword evidence="4" id="KW-0560">Oxidoreductase</keyword>
<feature type="domain" description="Reductase C-terminal" evidence="6">
    <location>
        <begin position="322"/>
        <end position="407"/>
    </location>
</feature>
<dbReference type="GO" id="GO:0005737">
    <property type="term" value="C:cytoplasm"/>
    <property type="evidence" value="ECO:0007669"/>
    <property type="project" value="TreeGrafter"/>
</dbReference>
<dbReference type="PRINTS" id="PR00368">
    <property type="entry name" value="FADPNR"/>
</dbReference>
<dbReference type="Pfam" id="PF07992">
    <property type="entry name" value="Pyr_redox_2"/>
    <property type="match status" value="1"/>
</dbReference>
<dbReference type="Pfam" id="PF14759">
    <property type="entry name" value="Reductase_C"/>
    <property type="match status" value="1"/>
</dbReference>
<dbReference type="RefSeq" id="WP_108997955.1">
    <property type="nucleotide sequence ID" value="NZ_QEEX01000001.1"/>
</dbReference>
<dbReference type="InterPro" id="IPR016156">
    <property type="entry name" value="FAD/NAD-linked_Rdtase_dimer_sf"/>
</dbReference>
<evidence type="ECO:0000259" key="6">
    <source>
        <dbReference type="Pfam" id="PF14759"/>
    </source>
</evidence>
<dbReference type="Gene3D" id="3.50.50.60">
    <property type="entry name" value="FAD/NAD(P)-binding domain"/>
    <property type="match status" value="2"/>
</dbReference>
<dbReference type="Proteomes" id="UP000244978">
    <property type="component" value="Unassembled WGS sequence"/>
</dbReference>
<dbReference type="InterPro" id="IPR036188">
    <property type="entry name" value="FAD/NAD-bd_sf"/>
</dbReference>
<dbReference type="SUPFAM" id="SSF51905">
    <property type="entry name" value="FAD/NAD(P)-binding domain"/>
    <property type="match status" value="2"/>
</dbReference>
<dbReference type="InterPro" id="IPR023753">
    <property type="entry name" value="FAD/NAD-binding_dom"/>
</dbReference>
<dbReference type="InterPro" id="IPR050446">
    <property type="entry name" value="FAD-oxidoreductase/Apoptosis"/>
</dbReference>
<evidence type="ECO:0000256" key="4">
    <source>
        <dbReference type="ARBA" id="ARBA00023002"/>
    </source>
</evidence>
<dbReference type="PANTHER" id="PTHR43557:SF2">
    <property type="entry name" value="RIESKE DOMAIN-CONTAINING PROTEIN-RELATED"/>
    <property type="match status" value="1"/>
</dbReference>
<dbReference type="SUPFAM" id="SSF55424">
    <property type="entry name" value="FAD/NAD-linked reductases, dimerisation (C-terminal) domain"/>
    <property type="match status" value="1"/>
</dbReference>
<dbReference type="Gene3D" id="3.30.390.30">
    <property type="match status" value="1"/>
</dbReference>
<keyword evidence="2" id="KW-0285">Flavoprotein</keyword>
<evidence type="ECO:0000256" key="2">
    <source>
        <dbReference type="ARBA" id="ARBA00022630"/>
    </source>
</evidence>
<dbReference type="GO" id="GO:0016651">
    <property type="term" value="F:oxidoreductase activity, acting on NAD(P)H"/>
    <property type="evidence" value="ECO:0007669"/>
    <property type="project" value="TreeGrafter"/>
</dbReference>
<keyword evidence="8" id="KW-1185">Reference proteome</keyword>
<dbReference type="EMBL" id="QEEX01000001">
    <property type="protein sequence ID" value="PWB98201.1"/>
    <property type="molecule type" value="Genomic_DNA"/>
</dbReference>
<dbReference type="PRINTS" id="PR00411">
    <property type="entry name" value="PNDRDTASEI"/>
</dbReference>
<evidence type="ECO:0000256" key="3">
    <source>
        <dbReference type="ARBA" id="ARBA00022827"/>
    </source>
</evidence>
<gene>
    <name evidence="7" type="ORF">DF220_10455</name>
</gene>
<evidence type="ECO:0000259" key="5">
    <source>
        <dbReference type="Pfam" id="PF07992"/>
    </source>
</evidence>
<dbReference type="InterPro" id="IPR028202">
    <property type="entry name" value="Reductase_C"/>
</dbReference>
<evidence type="ECO:0000256" key="1">
    <source>
        <dbReference type="ARBA" id="ARBA00001974"/>
    </source>
</evidence>
<protein>
    <submittedName>
        <fullName evidence="7">FAD-dependent oxidoreductase</fullName>
    </submittedName>
</protein>
<feature type="domain" description="FAD/NAD(P)-binding" evidence="5">
    <location>
        <begin position="6"/>
        <end position="303"/>
    </location>
</feature>
<reference evidence="8" key="1">
    <citation type="submission" date="2018-04" db="EMBL/GenBank/DDBJ databases">
        <authorList>
            <person name="Liu S."/>
            <person name="Wang Z."/>
            <person name="Li J."/>
        </authorList>
    </citation>
    <scope>NUCLEOTIDE SEQUENCE [LARGE SCALE GENOMIC DNA]</scope>
    <source>
        <strain evidence="8">S1194</strain>
    </source>
</reference>
<dbReference type="AlphaFoldDB" id="A0A2U1T2T7"/>
<evidence type="ECO:0000313" key="7">
    <source>
        <dbReference type="EMBL" id="PWB98201.1"/>
    </source>
</evidence>
<comment type="caution">
    <text evidence="7">The sequence shown here is derived from an EMBL/GenBank/DDBJ whole genome shotgun (WGS) entry which is preliminary data.</text>
</comment>
<accession>A0A2U1T2T7</accession>
<dbReference type="PANTHER" id="PTHR43557">
    <property type="entry name" value="APOPTOSIS-INDUCING FACTOR 1"/>
    <property type="match status" value="1"/>
</dbReference>
<name>A0A2U1T2T7_9MICO</name>
<keyword evidence="3" id="KW-0274">FAD</keyword>
<sequence>MSAETLLIVGGGLAAATAAEQLRANGFAGTIRIIAAERHRPYIRPPLSKGYLLGTEGRDAVDAQPAEWYEENGIELILGAIATSVDPAGHHVGLADGRAFDYDRLLLATGASPRHLELPGAQSVGVHYLRTLDQSDDLRAALSEGGRTVAVVGAGWIGLELAAAAQVYGNEVTVIGRGEEPLQAAIGVELGRVFRRMHEEHGVRFRMQASPQSFIERDGAVAAVVTESGEVAADLVIVGAGVVPATALAASAGLIVLDGIVVDESLRSSDTDIFAAGDVANPWNAVLARHARSEHWANAIASGTVAAKTMLDIPAVLDDVPYFYTDQYDLGMEFSGYSSLLQTARVVYRGDVGAREFMAFWLAGDRVVAGMNVNVWDVQEQIVALVRSLEPVDREKLADPSVPLASLAG</sequence>
<evidence type="ECO:0000313" key="8">
    <source>
        <dbReference type="Proteomes" id="UP000244978"/>
    </source>
</evidence>